<keyword evidence="1" id="KW-0489">Methyltransferase</keyword>
<organism evidence="1 2">
    <name type="scientific">Ajellomyces capsulatus</name>
    <name type="common">Darling's disease fungus</name>
    <name type="synonym">Histoplasma capsulatum</name>
    <dbReference type="NCBI Taxonomy" id="5037"/>
    <lineage>
        <taxon>Eukaryota</taxon>
        <taxon>Fungi</taxon>
        <taxon>Dikarya</taxon>
        <taxon>Ascomycota</taxon>
        <taxon>Pezizomycotina</taxon>
        <taxon>Eurotiomycetes</taxon>
        <taxon>Eurotiomycetidae</taxon>
        <taxon>Onygenales</taxon>
        <taxon>Ajellomycetaceae</taxon>
        <taxon>Histoplasma</taxon>
    </lineage>
</organism>
<evidence type="ECO:0000313" key="2">
    <source>
        <dbReference type="Proteomes" id="UP000663671"/>
    </source>
</evidence>
<reference evidence="1" key="1">
    <citation type="submission" date="2021-01" db="EMBL/GenBank/DDBJ databases">
        <title>Chromosome-level genome assembly of a human fungal pathogen reveals clustering of transcriptionally co-regulated genes.</title>
        <authorList>
            <person name="Voorhies M."/>
            <person name="Cohen S."/>
            <person name="Shea T.P."/>
            <person name="Petrus S."/>
            <person name="Munoz J.F."/>
            <person name="Poplawski S."/>
            <person name="Goldman W.E."/>
            <person name="Michael T."/>
            <person name="Cuomo C.A."/>
            <person name="Sil A."/>
            <person name="Beyhan S."/>
        </authorList>
    </citation>
    <scope>NUCLEOTIDE SEQUENCE</scope>
    <source>
        <strain evidence="1">WU24</strain>
    </source>
</reference>
<dbReference type="GO" id="GO:0032259">
    <property type="term" value="P:methylation"/>
    <property type="evidence" value="ECO:0007669"/>
    <property type="project" value="UniProtKB-KW"/>
</dbReference>
<sequence length="111" mass="12632">MPWEVSCRINIQKATLEHGIMVVTSSLTRRRDFVSSGLSRRSVSRKRNGGSTCNHSLVLRRTSTHIPHSLIPMTVSWAWIFPTAAIFPTDIKPQRRKFPLCLNISRHSHIG</sequence>
<protein>
    <submittedName>
        <fullName evidence="1">Serine hydroxymethyltransferase</fullName>
    </submittedName>
</protein>
<dbReference type="Proteomes" id="UP000663671">
    <property type="component" value="Chromosome 1"/>
</dbReference>
<keyword evidence="1" id="KW-0808">Transferase</keyword>
<dbReference type="VEuPathDB" id="FungiDB:I7I51_00954"/>
<dbReference type="AlphaFoldDB" id="A0A8A1MH14"/>
<gene>
    <name evidence="1" type="ORF">I7I51_00954</name>
</gene>
<proteinExistence type="predicted"/>
<evidence type="ECO:0000313" key="1">
    <source>
        <dbReference type="EMBL" id="QSS63894.1"/>
    </source>
</evidence>
<name>A0A8A1MH14_AJECA</name>
<accession>A0A8A1MH14</accession>
<dbReference type="EMBL" id="CP069114">
    <property type="protein sequence ID" value="QSS63894.1"/>
    <property type="molecule type" value="Genomic_DNA"/>
</dbReference>
<dbReference type="GO" id="GO:0008168">
    <property type="term" value="F:methyltransferase activity"/>
    <property type="evidence" value="ECO:0007669"/>
    <property type="project" value="UniProtKB-KW"/>
</dbReference>